<feature type="non-terminal residue" evidence="2">
    <location>
        <position position="63"/>
    </location>
</feature>
<sequence length="63" mass="6994">MTICQKQPAKRTANEAGRPGNKDPVFLVATRETRLTPEPSGSLLGLHRRPIENTDLNARIISR</sequence>
<proteinExistence type="predicted"/>
<feature type="region of interest" description="Disordered" evidence="1">
    <location>
        <begin position="1"/>
        <end position="23"/>
    </location>
</feature>
<evidence type="ECO:0000313" key="2">
    <source>
        <dbReference type="EMBL" id="SVB66045.1"/>
    </source>
</evidence>
<protein>
    <submittedName>
        <fullName evidence="2">Uncharacterized protein</fullName>
    </submittedName>
</protein>
<dbReference type="EMBL" id="UINC01051642">
    <property type="protein sequence ID" value="SVB66045.1"/>
    <property type="molecule type" value="Genomic_DNA"/>
</dbReference>
<reference evidence="2" key="1">
    <citation type="submission" date="2018-05" db="EMBL/GenBank/DDBJ databases">
        <authorList>
            <person name="Lanie J.A."/>
            <person name="Ng W.-L."/>
            <person name="Kazmierczak K.M."/>
            <person name="Andrzejewski T.M."/>
            <person name="Davidsen T.M."/>
            <person name="Wayne K.J."/>
            <person name="Tettelin H."/>
            <person name="Glass J.I."/>
            <person name="Rusch D."/>
            <person name="Podicherti R."/>
            <person name="Tsui H.-C.T."/>
            <person name="Winkler M.E."/>
        </authorList>
    </citation>
    <scope>NUCLEOTIDE SEQUENCE</scope>
</reference>
<name>A0A382FTZ3_9ZZZZ</name>
<gene>
    <name evidence="2" type="ORF">METZ01_LOCUS218899</name>
</gene>
<evidence type="ECO:0000256" key="1">
    <source>
        <dbReference type="SAM" id="MobiDB-lite"/>
    </source>
</evidence>
<organism evidence="2">
    <name type="scientific">marine metagenome</name>
    <dbReference type="NCBI Taxonomy" id="408172"/>
    <lineage>
        <taxon>unclassified sequences</taxon>
        <taxon>metagenomes</taxon>
        <taxon>ecological metagenomes</taxon>
    </lineage>
</organism>
<accession>A0A382FTZ3</accession>
<dbReference type="AlphaFoldDB" id="A0A382FTZ3"/>